<organism evidence="2 3">
    <name type="scientific">Tothia fuscella</name>
    <dbReference type="NCBI Taxonomy" id="1048955"/>
    <lineage>
        <taxon>Eukaryota</taxon>
        <taxon>Fungi</taxon>
        <taxon>Dikarya</taxon>
        <taxon>Ascomycota</taxon>
        <taxon>Pezizomycotina</taxon>
        <taxon>Dothideomycetes</taxon>
        <taxon>Pleosporomycetidae</taxon>
        <taxon>Venturiales</taxon>
        <taxon>Cylindrosympodiaceae</taxon>
        <taxon>Tothia</taxon>
    </lineage>
</organism>
<proteinExistence type="predicted"/>
<evidence type="ECO:0000256" key="1">
    <source>
        <dbReference type="SAM" id="MobiDB-lite"/>
    </source>
</evidence>
<dbReference type="OrthoDB" id="5284003at2759"/>
<reference evidence="2" key="1">
    <citation type="journal article" date="2020" name="Stud. Mycol.">
        <title>101 Dothideomycetes genomes: a test case for predicting lifestyles and emergence of pathogens.</title>
        <authorList>
            <person name="Haridas S."/>
            <person name="Albert R."/>
            <person name="Binder M."/>
            <person name="Bloem J."/>
            <person name="Labutti K."/>
            <person name="Salamov A."/>
            <person name="Andreopoulos B."/>
            <person name="Baker S."/>
            <person name="Barry K."/>
            <person name="Bills G."/>
            <person name="Bluhm B."/>
            <person name="Cannon C."/>
            <person name="Castanera R."/>
            <person name="Culley D."/>
            <person name="Daum C."/>
            <person name="Ezra D."/>
            <person name="Gonzalez J."/>
            <person name="Henrissat B."/>
            <person name="Kuo A."/>
            <person name="Liang C."/>
            <person name="Lipzen A."/>
            <person name="Lutzoni F."/>
            <person name="Magnuson J."/>
            <person name="Mondo S."/>
            <person name="Nolan M."/>
            <person name="Ohm R."/>
            <person name="Pangilinan J."/>
            <person name="Park H.-J."/>
            <person name="Ramirez L."/>
            <person name="Alfaro M."/>
            <person name="Sun H."/>
            <person name="Tritt A."/>
            <person name="Yoshinaga Y."/>
            <person name="Zwiers L.-H."/>
            <person name="Turgeon B."/>
            <person name="Goodwin S."/>
            <person name="Spatafora J."/>
            <person name="Crous P."/>
            <person name="Grigoriev I."/>
        </authorList>
    </citation>
    <scope>NUCLEOTIDE SEQUENCE</scope>
    <source>
        <strain evidence="2">CBS 130266</strain>
    </source>
</reference>
<gene>
    <name evidence="2" type="ORF">EJ08DRAFT_640854</name>
</gene>
<accession>A0A9P4TUN2</accession>
<comment type="caution">
    <text evidence="2">The sequence shown here is derived from an EMBL/GenBank/DDBJ whole genome shotgun (WGS) entry which is preliminary data.</text>
</comment>
<dbReference type="EMBL" id="MU007090">
    <property type="protein sequence ID" value="KAF2422436.1"/>
    <property type="molecule type" value="Genomic_DNA"/>
</dbReference>
<evidence type="ECO:0000313" key="2">
    <source>
        <dbReference type="EMBL" id="KAF2422436.1"/>
    </source>
</evidence>
<protein>
    <submittedName>
        <fullName evidence="2">Uncharacterized protein</fullName>
    </submittedName>
</protein>
<sequence>MKSPVMEAGIEGVGGAEAAKASMGAEHNAEEQGHSENQQETKKVDSKPVEVKVKVQQVEEKRPKRFLDLIPEIQALIVSFVIRPTDLKNLCLTCHHLHEVTVRQLYREVTLEVGSPTDTKLTAFINPRNKGVKHIRKMDLYLADQIDKCNQIHQANFAIRMILEFLPENILEKFSWHPWSPFSSDNLILLYKKQQKMTWLEGISLDRNVLPELEHIPPFTQNVRKLGLYPDSRDVLEFCGMLMRKTINPRKITLHASFEDENTGASTAISSRELNDTSTGPGLLTRTIFGHLMPFDKCKPLHLKDFTLQKINLRYAATTYAQFIDFRSISALRVFGCSGADSLFAELSKSQKLPEKLETLEFKHEDNPENDGLIALDGFLCLVSGIKVLTLDVCYAKTLPASAGIIRHGKTLREVNVHGSRGDGEEEEMVYELDDFLQICKACPGIEQLSMAFPNTSLIRPNSDAFSAFERASTELKKLVTLNITTWPTNAPSTSRLPRKTYEILLQSLAQSLFTRAVPFPTPPPTSILSTSPFNAIPPPPRLSPYLAVIAFGSSDKVYDREDSKNQIIYVKGRQYDMFGVESPLAVQIGWCLRKFVEKRSGVLDFALARSCRPPTREVPVSEDSE</sequence>
<dbReference type="AlphaFoldDB" id="A0A9P4TUN2"/>
<feature type="compositionally biased region" description="Basic and acidic residues" evidence="1">
    <location>
        <begin position="27"/>
        <end position="48"/>
    </location>
</feature>
<evidence type="ECO:0000313" key="3">
    <source>
        <dbReference type="Proteomes" id="UP000800235"/>
    </source>
</evidence>
<name>A0A9P4TUN2_9PEZI</name>
<feature type="region of interest" description="Disordered" evidence="1">
    <location>
        <begin position="1"/>
        <end position="48"/>
    </location>
</feature>
<keyword evidence="3" id="KW-1185">Reference proteome</keyword>
<dbReference type="Proteomes" id="UP000800235">
    <property type="component" value="Unassembled WGS sequence"/>
</dbReference>